<keyword evidence="3" id="KW-0560">Oxidoreductase</keyword>
<accession>A0A5K3FT93</accession>
<keyword evidence="2" id="KW-0521">NADP</keyword>
<evidence type="ECO:0000259" key="4">
    <source>
        <dbReference type="Pfam" id="PF00248"/>
    </source>
</evidence>
<sequence>MEICTIPPAVNQIEVSLNEEPLVKAIADAHKKTTAQILIRHALQRGLAVICKIVTNSRIKSNFEVFDFELTDAEMMRLNASGRNARIFRHIA</sequence>
<evidence type="ECO:0000256" key="3">
    <source>
        <dbReference type="ARBA" id="ARBA00023002"/>
    </source>
</evidence>
<dbReference type="InterPro" id="IPR020471">
    <property type="entry name" value="AKR"/>
</dbReference>
<dbReference type="PANTHER" id="PTHR43827">
    <property type="entry name" value="2,5-DIKETO-D-GLUCONIC ACID REDUCTASE"/>
    <property type="match status" value="1"/>
</dbReference>
<evidence type="ECO:0000256" key="2">
    <source>
        <dbReference type="ARBA" id="ARBA00022857"/>
    </source>
</evidence>
<organism evidence="5">
    <name type="scientific">Mesocestoides corti</name>
    <name type="common">Flatworm</name>
    <dbReference type="NCBI Taxonomy" id="53468"/>
    <lineage>
        <taxon>Eukaryota</taxon>
        <taxon>Metazoa</taxon>
        <taxon>Spiralia</taxon>
        <taxon>Lophotrochozoa</taxon>
        <taxon>Platyhelminthes</taxon>
        <taxon>Cestoda</taxon>
        <taxon>Eucestoda</taxon>
        <taxon>Cyclophyllidea</taxon>
        <taxon>Mesocestoididae</taxon>
        <taxon>Mesocestoides</taxon>
    </lineage>
</organism>
<dbReference type="AlphaFoldDB" id="A0A5K3FT93"/>
<dbReference type="WBParaSite" id="MCU_009810-RA">
    <property type="protein sequence ID" value="MCU_009810-RA"/>
    <property type="gene ID" value="MCU_009810"/>
</dbReference>
<reference evidence="5" key="1">
    <citation type="submission" date="2019-11" db="UniProtKB">
        <authorList>
            <consortium name="WormBaseParasite"/>
        </authorList>
    </citation>
    <scope>IDENTIFICATION</scope>
</reference>
<feature type="domain" description="NADP-dependent oxidoreductase" evidence="4">
    <location>
        <begin position="18"/>
        <end position="80"/>
    </location>
</feature>
<comment type="similarity">
    <text evidence="1">Belongs to the aldo/keto reductase family.</text>
</comment>
<dbReference type="PANTHER" id="PTHR43827:SF3">
    <property type="entry name" value="NADP-DEPENDENT OXIDOREDUCTASE DOMAIN-CONTAINING PROTEIN"/>
    <property type="match status" value="1"/>
</dbReference>
<dbReference type="SUPFAM" id="SSF51430">
    <property type="entry name" value="NAD(P)-linked oxidoreductase"/>
    <property type="match status" value="1"/>
</dbReference>
<dbReference type="GO" id="GO:0016616">
    <property type="term" value="F:oxidoreductase activity, acting on the CH-OH group of donors, NAD or NADP as acceptor"/>
    <property type="evidence" value="ECO:0007669"/>
    <property type="project" value="UniProtKB-ARBA"/>
</dbReference>
<dbReference type="InterPro" id="IPR023210">
    <property type="entry name" value="NADP_OxRdtase_dom"/>
</dbReference>
<evidence type="ECO:0000313" key="5">
    <source>
        <dbReference type="WBParaSite" id="MCU_009810-RA"/>
    </source>
</evidence>
<dbReference type="InterPro" id="IPR036812">
    <property type="entry name" value="NAD(P)_OxRdtase_dom_sf"/>
</dbReference>
<protein>
    <submittedName>
        <fullName evidence="5">Aldo_ket_red domain-containing protein</fullName>
    </submittedName>
</protein>
<proteinExistence type="inferred from homology"/>
<evidence type="ECO:0000256" key="1">
    <source>
        <dbReference type="ARBA" id="ARBA00007905"/>
    </source>
</evidence>
<dbReference type="Gene3D" id="3.20.20.100">
    <property type="entry name" value="NADP-dependent oxidoreductase domain"/>
    <property type="match status" value="1"/>
</dbReference>
<dbReference type="Pfam" id="PF00248">
    <property type="entry name" value="Aldo_ket_red"/>
    <property type="match status" value="1"/>
</dbReference>
<name>A0A5K3FT93_MESCO</name>